<proteinExistence type="predicted"/>
<name>A0AC35TRH0_9BILA</name>
<evidence type="ECO:0000313" key="2">
    <source>
        <dbReference type="WBParaSite" id="RSKR_0000324750.1"/>
    </source>
</evidence>
<reference evidence="2" key="1">
    <citation type="submission" date="2016-11" db="UniProtKB">
        <authorList>
            <consortium name="WormBaseParasite"/>
        </authorList>
    </citation>
    <scope>IDENTIFICATION</scope>
    <source>
        <strain evidence="2">KR3021</strain>
    </source>
</reference>
<sequence length="314" mass="35553">MDISNKLTNLSERIICGSLIGIILLISCFLNILMIRTIFKVKNVFTKMPVWMILFNMIIADLMKNLVQITVIIPQTFLINSKVIRDYRESLPFAILCEFDTLGYFAWTMLIISLTINRFLTFYSPNLAKKHCFKTIIVTIVLIWISGFLFVALKALFQIIGDYDINGYQIVGYDEINTISPTSIELFHAIQISNLIIPLFLFVLYLLSYLKVRKLVTVSPQFSAPTSSGGSPGNSVNFERIIFFQGLMICSAYEFESIVFYLGNYFVAELGLEQTFYPTILINCLNSAKAVKLEIETTSTVNLLAAAILTSQIL</sequence>
<dbReference type="Proteomes" id="UP000095286">
    <property type="component" value="Unplaced"/>
</dbReference>
<organism evidence="1 2">
    <name type="scientific">Rhabditophanes sp. KR3021</name>
    <dbReference type="NCBI Taxonomy" id="114890"/>
    <lineage>
        <taxon>Eukaryota</taxon>
        <taxon>Metazoa</taxon>
        <taxon>Ecdysozoa</taxon>
        <taxon>Nematoda</taxon>
        <taxon>Chromadorea</taxon>
        <taxon>Rhabditida</taxon>
        <taxon>Tylenchina</taxon>
        <taxon>Panagrolaimomorpha</taxon>
        <taxon>Strongyloidoidea</taxon>
        <taxon>Alloionematidae</taxon>
        <taxon>Rhabditophanes</taxon>
    </lineage>
</organism>
<dbReference type="WBParaSite" id="RSKR_0000324750.1">
    <property type="protein sequence ID" value="RSKR_0000324750.1"/>
    <property type="gene ID" value="RSKR_0000324750"/>
</dbReference>
<accession>A0AC35TRH0</accession>
<evidence type="ECO:0000313" key="1">
    <source>
        <dbReference type="Proteomes" id="UP000095286"/>
    </source>
</evidence>
<protein>
    <submittedName>
        <fullName evidence="2">G_PROTEIN_RECEP_F1_2 domain-containing protein</fullName>
    </submittedName>
</protein>